<dbReference type="InterPro" id="IPR011009">
    <property type="entry name" value="Kinase-like_dom_sf"/>
</dbReference>
<sequence>MVIHRDTKASNVLLDSEMNQRLEFTTTATIHRPLTLSEPLDKSRRRRLVDWAADINQLELLQWVLESCRKGSILETRGVRFAEEFVAEEVELVLKLGLLCTHLLPAARPNMHQVVEYLEGSSPLPELAATYLSFETIALQHRKSFEDYMTSYPSSSSVATATSIAGAW</sequence>
<organism evidence="3 4">
    <name type="scientific">Zingiber officinale</name>
    <name type="common">Ginger</name>
    <name type="synonym">Amomum zingiber</name>
    <dbReference type="NCBI Taxonomy" id="94328"/>
    <lineage>
        <taxon>Eukaryota</taxon>
        <taxon>Viridiplantae</taxon>
        <taxon>Streptophyta</taxon>
        <taxon>Embryophyta</taxon>
        <taxon>Tracheophyta</taxon>
        <taxon>Spermatophyta</taxon>
        <taxon>Magnoliopsida</taxon>
        <taxon>Liliopsida</taxon>
        <taxon>Zingiberales</taxon>
        <taxon>Zingiberaceae</taxon>
        <taxon>Zingiber</taxon>
    </lineage>
</organism>
<reference evidence="3 4" key="1">
    <citation type="submission" date="2020-08" db="EMBL/GenBank/DDBJ databases">
        <title>Plant Genome Project.</title>
        <authorList>
            <person name="Zhang R.-G."/>
        </authorList>
    </citation>
    <scope>NUCLEOTIDE SEQUENCE [LARGE SCALE GENOMIC DNA]</scope>
    <source>
        <tissue evidence="3">Rhizome</tissue>
    </source>
</reference>
<gene>
    <name evidence="3" type="ORF">ZIOFF_052066</name>
</gene>
<evidence type="ECO:0008006" key="5">
    <source>
        <dbReference type="Google" id="ProtNLM"/>
    </source>
</evidence>
<dbReference type="Gene3D" id="1.10.510.10">
    <property type="entry name" value="Transferase(Phosphotransferase) domain 1"/>
    <property type="match status" value="1"/>
</dbReference>
<keyword evidence="1" id="KW-0547">Nucleotide-binding</keyword>
<evidence type="ECO:0000313" key="3">
    <source>
        <dbReference type="EMBL" id="KAG6490756.1"/>
    </source>
</evidence>
<keyword evidence="2" id="KW-0067">ATP-binding</keyword>
<name>A0A8J5KNA0_ZINOF</name>
<dbReference type="InterPro" id="IPR050528">
    <property type="entry name" value="L-type_Lectin-RKs"/>
</dbReference>
<proteinExistence type="predicted"/>
<protein>
    <recommendedName>
        <fullName evidence="5">Protein kinase domain-containing protein</fullName>
    </recommendedName>
</protein>
<dbReference type="Proteomes" id="UP000734854">
    <property type="component" value="Unassembled WGS sequence"/>
</dbReference>
<evidence type="ECO:0000256" key="2">
    <source>
        <dbReference type="ARBA" id="ARBA00022840"/>
    </source>
</evidence>
<evidence type="ECO:0000313" key="4">
    <source>
        <dbReference type="Proteomes" id="UP000734854"/>
    </source>
</evidence>
<comment type="caution">
    <text evidence="3">The sequence shown here is derived from an EMBL/GenBank/DDBJ whole genome shotgun (WGS) entry which is preliminary data.</text>
</comment>
<dbReference type="AlphaFoldDB" id="A0A8J5KNA0"/>
<evidence type="ECO:0000256" key="1">
    <source>
        <dbReference type="ARBA" id="ARBA00022741"/>
    </source>
</evidence>
<dbReference type="SUPFAM" id="SSF56112">
    <property type="entry name" value="Protein kinase-like (PK-like)"/>
    <property type="match status" value="1"/>
</dbReference>
<dbReference type="PANTHER" id="PTHR27007">
    <property type="match status" value="1"/>
</dbReference>
<accession>A0A8J5KNA0</accession>
<dbReference type="GO" id="GO:0005524">
    <property type="term" value="F:ATP binding"/>
    <property type="evidence" value="ECO:0007669"/>
    <property type="project" value="UniProtKB-KW"/>
</dbReference>
<dbReference type="EMBL" id="JACMSC010000014">
    <property type="protein sequence ID" value="KAG6490756.1"/>
    <property type="molecule type" value="Genomic_DNA"/>
</dbReference>
<keyword evidence="4" id="KW-1185">Reference proteome</keyword>